<dbReference type="Proteomes" id="UP000267187">
    <property type="component" value="Unassembled WGS sequence"/>
</dbReference>
<feature type="transmembrane region" description="Helical" evidence="4">
    <location>
        <begin position="202"/>
        <end position="224"/>
    </location>
</feature>
<dbReference type="AlphaFoldDB" id="A0A3M0A890"/>
<dbReference type="RefSeq" id="WP_170150790.1">
    <property type="nucleotide sequence ID" value="NZ_REFJ01000002.1"/>
</dbReference>
<keyword evidence="3 4" id="KW-0472">Membrane</keyword>
<organism evidence="6 7">
    <name type="scientific">Umboniibacter marinipuniceus</name>
    <dbReference type="NCBI Taxonomy" id="569599"/>
    <lineage>
        <taxon>Bacteria</taxon>
        <taxon>Pseudomonadati</taxon>
        <taxon>Pseudomonadota</taxon>
        <taxon>Gammaproteobacteria</taxon>
        <taxon>Cellvibrionales</taxon>
        <taxon>Cellvibrionaceae</taxon>
        <taxon>Umboniibacter</taxon>
    </lineage>
</organism>
<feature type="transmembrane region" description="Helical" evidence="4">
    <location>
        <begin position="38"/>
        <end position="57"/>
    </location>
</feature>
<evidence type="ECO:0000256" key="2">
    <source>
        <dbReference type="ARBA" id="ARBA00022989"/>
    </source>
</evidence>
<dbReference type="InterPro" id="IPR020846">
    <property type="entry name" value="MFS_dom"/>
</dbReference>
<dbReference type="PANTHER" id="PTHR23534:SF1">
    <property type="entry name" value="MAJOR FACILITATOR SUPERFAMILY PROTEIN"/>
    <property type="match status" value="1"/>
</dbReference>
<dbReference type="InterPro" id="IPR036259">
    <property type="entry name" value="MFS_trans_sf"/>
</dbReference>
<keyword evidence="1 4" id="KW-0812">Transmembrane</keyword>
<feature type="transmembrane region" description="Helical" evidence="4">
    <location>
        <begin position="93"/>
        <end position="110"/>
    </location>
</feature>
<feature type="domain" description="Major facilitator superfamily (MFS) profile" evidence="5">
    <location>
        <begin position="202"/>
        <end position="379"/>
    </location>
</feature>
<evidence type="ECO:0000313" key="6">
    <source>
        <dbReference type="EMBL" id="RMA81303.1"/>
    </source>
</evidence>
<feature type="transmembrane region" description="Helical" evidence="4">
    <location>
        <begin position="69"/>
        <end position="87"/>
    </location>
</feature>
<evidence type="ECO:0000313" key="7">
    <source>
        <dbReference type="Proteomes" id="UP000267187"/>
    </source>
</evidence>
<evidence type="ECO:0000256" key="4">
    <source>
        <dbReference type="SAM" id="Phobius"/>
    </source>
</evidence>
<reference evidence="6 7" key="1">
    <citation type="submission" date="2018-10" db="EMBL/GenBank/DDBJ databases">
        <title>Genomic Encyclopedia of Type Strains, Phase IV (KMG-IV): sequencing the most valuable type-strain genomes for metagenomic binning, comparative biology and taxonomic classification.</title>
        <authorList>
            <person name="Goeker M."/>
        </authorList>
    </citation>
    <scope>NUCLEOTIDE SEQUENCE [LARGE SCALE GENOMIC DNA]</scope>
    <source>
        <strain evidence="6 7">DSM 25080</strain>
    </source>
</reference>
<name>A0A3M0A890_9GAMM</name>
<feature type="transmembrane region" description="Helical" evidence="4">
    <location>
        <begin position="269"/>
        <end position="288"/>
    </location>
</feature>
<gene>
    <name evidence="6" type="ORF">DFR27_1119</name>
</gene>
<evidence type="ECO:0000256" key="1">
    <source>
        <dbReference type="ARBA" id="ARBA00022692"/>
    </source>
</evidence>
<feature type="transmembrane region" description="Helical" evidence="4">
    <location>
        <begin position="358"/>
        <end position="375"/>
    </location>
</feature>
<proteinExistence type="predicted"/>
<dbReference type="Gene3D" id="1.20.1250.20">
    <property type="entry name" value="MFS general substrate transporter like domains"/>
    <property type="match status" value="1"/>
</dbReference>
<dbReference type="PROSITE" id="PS50850">
    <property type="entry name" value="MFS"/>
    <property type="match status" value="1"/>
</dbReference>
<dbReference type="PANTHER" id="PTHR23534">
    <property type="entry name" value="MFS PERMEASE"/>
    <property type="match status" value="1"/>
</dbReference>
<dbReference type="InterPro" id="IPR011701">
    <property type="entry name" value="MFS"/>
</dbReference>
<accession>A0A3M0A890</accession>
<feature type="transmembrane region" description="Helical" evidence="4">
    <location>
        <begin position="160"/>
        <end position="181"/>
    </location>
</feature>
<evidence type="ECO:0000259" key="5">
    <source>
        <dbReference type="PROSITE" id="PS50850"/>
    </source>
</evidence>
<dbReference type="GO" id="GO:0022857">
    <property type="term" value="F:transmembrane transporter activity"/>
    <property type="evidence" value="ECO:0007669"/>
    <property type="project" value="InterPro"/>
</dbReference>
<keyword evidence="7" id="KW-1185">Reference proteome</keyword>
<protein>
    <submittedName>
        <fullName evidence="6">MFS transporter</fullName>
    </submittedName>
</protein>
<feature type="transmembrane region" description="Helical" evidence="4">
    <location>
        <begin position="294"/>
        <end position="318"/>
    </location>
</feature>
<feature type="transmembrane region" description="Helical" evidence="4">
    <location>
        <begin position="12"/>
        <end position="32"/>
    </location>
</feature>
<dbReference type="EMBL" id="REFJ01000002">
    <property type="protein sequence ID" value="RMA81303.1"/>
    <property type="molecule type" value="Genomic_DNA"/>
</dbReference>
<keyword evidence="2 4" id="KW-1133">Transmembrane helix</keyword>
<feature type="transmembrane region" description="Helical" evidence="4">
    <location>
        <begin position="130"/>
        <end position="148"/>
    </location>
</feature>
<dbReference type="Pfam" id="PF07690">
    <property type="entry name" value="MFS_1"/>
    <property type="match status" value="1"/>
</dbReference>
<dbReference type="SUPFAM" id="SSF103473">
    <property type="entry name" value="MFS general substrate transporter"/>
    <property type="match status" value="1"/>
</dbReference>
<comment type="caution">
    <text evidence="6">The sequence shown here is derived from an EMBL/GenBank/DDBJ whole genome shotgun (WGS) entry which is preliminary data.</text>
</comment>
<evidence type="ECO:0000256" key="3">
    <source>
        <dbReference type="ARBA" id="ARBA00023136"/>
    </source>
</evidence>
<sequence>MRKIGYLVAAQLLSFSVVTMMVVASSLIGLALSPLAELATLPLSLQVAAFAAALIPATQSMQRNGRRRVMLLMNGAAGCSLVLAMLAVLMHSFALFCFASACLGASLAYIQQLRFVAIESVLEPQQSKALSWIMMAGIGAAFLGPELINLGKLLVAREWIGAYCLALAALAITFLLLYRYLPAAQRSVTELEQVEKSRVSPALIVVLCAGALGGALMTLIMTATPITMHHHNGFDLIQTTTVIQWHIVAMFAPSLFTSKLLKYISIRQMMGLGALIIAVCAYIGFFAAEYHQFLLSLVLLGIGWNFLFMGSTLLLPTLSPQREKLRFQGYLDGSAATLQAIGTLTAGALLHFAGWTSILAFSGLVAIGVALSLSVKRYH</sequence>